<keyword evidence="2" id="KW-1185">Reference proteome</keyword>
<name>F2L4R1_THEU7</name>
<dbReference type="KEGG" id="tuz:TUZN_1956"/>
<evidence type="ECO:0000313" key="2">
    <source>
        <dbReference type="Proteomes" id="UP000008138"/>
    </source>
</evidence>
<accession>F2L4R1</accession>
<reference evidence="1 2" key="1">
    <citation type="journal article" date="2011" name="J. Bacteriol.">
        <title>Complete genome sequence of the thermoacidophilic crenarchaeon Thermoproteus uzoniensis 768-20.</title>
        <authorList>
            <person name="Mardanov A.V."/>
            <person name="Gumerov V.M."/>
            <person name="Beletsky A.V."/>
            <person name="Prokofeva M.I."/>
            <person name="Bonch-Osmolovskaya E.A."/>
            <person name="Ravin N.V."/>
            <person name="Skryabin K.G."/>
        </authorList>
    </citation>
    <scope>NUCLEOTIDE SEQUENCE [LARGE SCALE GENOMIC DNA]</scope>
    <source>
        <strain evidence="1 2">768-20</strain>
    </source>
</reference>
<organism evidence="1 2">
    <name type="scientific">Thermoproteus uzoniensis (strain 768-20)</name>
    <dbReference type="NCBI Taxonomy" id="999630"/>
    <lineage>
        <taxon>Archaea</taxon>
        <taxon>Thermoproteota</taxon>
        <taxon>Thermoprotei</taxon>
        <taxon>Thermoproteales</taxon>
        <taxon>Thermoproteaceae</taxon>
        <taxon>Thermoproteus</taxon>
    </lineage>
</organism>
<evidence type="ECO:0000313" key="1">
    <source>
        <dbReference type="EMBL" id="AEA13415.1"/>
    </source>
</evidence>
<sequence length="55" mass="6713">MLFRLSKTVDSLVEYLYISGEISLKEFIDLLYNYNLLKRIIVAMKIYYRKKINYL</sequence>
<protein>
    <submittedName>
        <fullName evidence="1">Uncharacterized protein</fullName>
    </submittedName>
</protein>
<gene>
    <name evidence="1" type="ordered locus">TUZN_1956</name>
</gene>
<proteinExistence type="predicted"/>
<dbReference type="EMBL" id="CP002590">
    <property type="protein sequence ID" value="AEA13415.1"/>
    <property type="molecule type" value="Genomic_DNA"/>
</dbReference>
<dbReference type="HOGENOM" id="CLU_3021183_0_0_2"/>
<reference key="2">
    <citation type="submission" date="2011-03" db="EMBL/GenBank/DDBJ databases">
        <title>Complete genome sequence of the thermoacidophilic crenarchaeon Thermoproteus uzoniensis 768-20.</title>
        <authorList>
            <person name="Mardanov A.V."/>
            <person name="Gumerov V.M."/>
            <person name="Beletsky A.V."/>
            <person name="Prokofeva M.I."/>
            <person name="Bonch-Osmolovskaya E.A."/>
            <person name="Ravin N.V."/>
            <person name="Skryabin K.G."/>
        </authorList>
    </citation>
    <scope>NUCLEOTIDE SEQUENCE</scope>
    <source>
        <strain>768-20</strain>
    </source>
</reference>
<dbReference type="Proteomes" id="UP000008138">
    <property type="component" value="Chromosome"/>
</dbReference>
<dbReference type="STRING" id="999630.TUZN_1956"/>
<dbReference type="AlphaFoldDB" id="F2L4R1"/>